<dbReference type="PROSITE" id="PS50977">
    <property type="entry name" value="HTH_TETR_2"/>
    <property type="match status" value="1"/>
</dbReference>
<keyword evidence="2 4" id="KW-0238">DNA-binding</keyword>
<dbReference type="PANTHER" id="PTHR30055:SF234">
    <property type="entry name" value="HTH-TYPE TRANSCRIPTIONAL REGULATOR BETI"/>
    <property type="match status" value="1"/>
</dbReference>
<feature type="domain" description="HTH tetR-type" evidence="5">
    <location>
        <begin position="11"/>
        <end position="71"/>
    </location>
</feature>
<dbReference type="InterPro" id="IPR001647">
    <property type="entry name" value="HTH_TetR"/>
</dbReference>
<dbReference type="PROSITE" id="PS01081">
    <property type="entry name" value="HTH_TETR_1"/>
    <property type="match status" value="1"/>
</dbReference>
<evidence type="ECO:0000313" key="6">
    <source>
        <dbReference type="EMBL" id="MFB9473651.1"/>
    </source>
</evidence>
<feature type="DNA-binding region" description="H-T-H motif" evidence="4">
    <location>
        <begin position="34"/>
        <end position="53"/>
    </location>
</feature>
<dbReference type="Pfam" id="PF00440">
    <property type="entry name" value="TetR_N"/>
    <property type="match status" value="1"/>
</dbReference>
<evidence type="ECO:0000256" key="4">
    <source>
        <dbReference type="PROSITE-ProRule" id="PRU00335"/>
    </source>
</evidence>
<dbReference type="InterPro" id="IPR009057">
    <property type="entry name" value="Homeodomain-like_sf"/>
</dbReference>
<dbReference type="SUPFAM" id="SSF46689">
    <property type="entry name" value="Homeodomain-like"/>
    <property type="match status" value="1"/>
</dbReference>
<keyword evidence="3" id="KW-0804">Transcription</keyword>
<accession>A0ABV5NTJ4</accession>
<dbReference type="Proteomes" id="UP001589568">
    <property type="component" value="Unassembled WGS sequence"/>
</dbReference>
<keyword evidence="1" id="KW-0805">Transcription regulation</keyword>
<dbReference type="EMBL" id="JBHMCF010000035">
    <property type="protein sequence ID" value="MFB9473651.1"/>
    <property type="molecule type" value="Genomic_DNA"/>
</dbReference>
<dbReference type="PRINTS" id="PR00455">
    <property type="entry name" value="HTHTETR"/>
</dbReference>
<dbReference type="InterPro" id="IPR023772">
    <property type="entry name" value="DNA-bd_HTH_TetR-type_CS"/>
</dbReference>
<gene>
    <name evidence="6" type="ORF">ACFFR3_29505</name>
</gene>
<protein>
    <submittedName>
        <fullName evidence="6">TetR/AcrR family transcriptional regulator</fullName>
    </submittedName>
</protein>
<evidence type="ECO:0000313" key="7">
    <source>
        <dbReference type="Proteomes" id="UP001589568"/>
    </source>
</evidence>
<keyword evidence="7" id="KW-1185">Reference proteome</keyword>
<name>A0ABV5NTJ4_9ACTN</name>
<dbReference type="Gene3D" id="1.10.357.10">
    <property type="entry name" value="Tetracycline Repressor, domain 2"/>
    <property type="match status" value="1"/>
</dbReference>
<dbReference type="InterPro" id="IPR050109">
    <property type="entry name" value="HTH-type_TetR-like_transc_reg"/>
</dbReference>
<dbReference type="RefSeq" id="WP_345408135.1">
    <property type="nucleotide sequence ID" value="NZ_BAAAXS010000001.1"/>
</dbReference>
<evidence type="ECO:0000259" key="5">
    <source>
        <dbReference type="PROSITE" id="PS50977"/>
    </source>
</evidence>
<organism evidence="6 7">
    <name type="scientific">Nonomuraea salmonea</name>
    <dbReference type="NCBI Taxonomy" id="46181"/>
    <lineage>
        <taxon>Bacteria</taxon>
        <taxon>Bacillati</taxon>
        <taxon>Actinomycetota</taxon>
        <taxon>Actinomycetes</taxon>
        <taxon>Streptosporangiales</taxon>
        <taxon>Streptosporangiaceae</taxon>
        <taxon>Nonomuraea</taxon>
    </lineage>
</organism>
<evidence type="ECO:0000256" key="1">
    <source>
        <dbReference type="ARBA" id="ARBA00023015"/>
    </source>
</evidence>
<comment type="caution">
    <text evidence="6">The sequence shown here is derived from an EMBL/GenBank/DDBJ whole genome shotgun (WGS) entry which is preliminary data.</text>
</comment>
<sequence length="218" mass="23835">MARIEADLEDLTARARIRDAAMRRFGEYGFEGATIRDIAETAGVSSGLVRHHFGSKQALREACDAYLVKEIRRMNDEARIDSTRTAVNPVGTALAKLGPYQRYLARALAEGWAAPLFDEMARMSEEWLEEADKARPDPPFASRKARATVGTAMGLAVPILHQHISRGLGVDLATPQGAHLLAVTLLDIYSHPVLTPEAAASMRDALERLRDSMPSSPS</sequence>
<dbReference type="PANTHER" id="PTHR30055">
    <property type="entry name" value="HTH-TYPE TRANSCRIPTIONAL REGULATOR RUTR"/>
    <property type="match status" value="1"/>
</dbReference>
<reference evidence="6 7" key="1">
    <citation type="submission" date="2024-09" db="EMBL/GenBank/DDBJ databases">
        <authorList>
            <person name="Sun Q."/>
            <person name="Mori K."/>
        </authorList>
    </citation>
    <scope>NUCLEOTIDE SEQUENCE [LARGE SCALE GENOMIC DNA]</scope>
    <source>
        <strain evidence="6 7">JCM 3324</strain>
    </source>
</reference>
<proteinExistence type="predicted"/>
<evidence type="ECO:0000256" key="2">
    <source>
        <dbReference type="ARBA" id="ARBA00023125"/>
    </source>
</evidence>
<evidence type="ECO:0000256" key="3">
    <source>
        <dbReference type="ARBA" id="ARBA00023163"/>
    </source>
</evidence>